<dbReference type="Proteomes" id="UP001165481">
    <property type="component" value="Unassembled WGS sequence"/>
</dbReference>
<dbReference type="InterPro" id="IPR002491">
    <property type="entry name" value="ABC_transptr_periplasmic_BD"/>
</dbReference>
<evidence type="ECO:0000259" key="2">
    <source>
        <dbReference type="PROSITE" id="PS50983"/>
    </source>
</evidence>
<dbReference type="Pfam" id="PF01497">
    <property type="entry name" value="Peripla_BP_2"/>
    <property type="match status" value="1"/>
</dbReference>
<dbReference type="InterPro" id="IPR050902">
    <property type="entry name" value="ABC_Transporter_SBP"/>
</dbReference>
<dbReference type="PROSITE" id="PS50983">
    <property type="entry name" value="FE_B12_PBP"/>
    <property type="match status" value="1"/>
</dbReference>
<keyword evidence="1" id="KW-0732">Signal</keyword>
<evidence type="ECO:0000313" key="3">
    <source>
        <dbReference type="EMBL" id="MDL2060023.1"/>
    </source>
</evidence>
<evidence type="ECO:0000256" key="1">
    <source>
        <dbReference type="SAM" id="SignalP"/>
    </source>
</evidence>
<dbReference type="PANTHER" id="PTHR30535">
    <property type="entry name" value="VITAMIN B12-BINDING PROTEIN"/>
    <property type="match status" value="1"/>
</dbReference>
<sequence>MTLKISRRVLLSGLAAAFSLGIAFSGVPAAAAPAAGSCTLVDQMHRTVKLPARVNRIVVLQHHSLDILAELGATDRVVGVMQKWDNLLDSSFADIMPRIKTLPEPGSLKSASVEQVAALKPDLVVVSNQMPRETVDRLTALGIPVMAITLYVADKEQASTIHPSLVNPDAAYTEGLKQAIELLARATGTEKRGAELWKTVETNRRIVTSHLKRVPENKRIRVFMANEKGFTYGTGKYVGAAMARAGAKNVAETLKGYKQVTPEQVAAWNPQVIFVQSRYREILDQIRRDPAWKGIDTVKNNRLVLAPDYTKPWGNPAPESMALGEVWLAKTLYPEHFRDVNLDRMVNDFYKKFYGISYKKH</sequence>
<dbReference type="Gene3D" id="3.40.50.1980">
    <property type="entry name" value="Nitrogenase molybdenum iron protein domain"/>
    <property type="match status" value="2"/>
</dbReference>
<gene>
    <name evidence="3" type="ORF">MUN46_008770</name>
</gene>
<protein>
    <submittedName>
        <fullName evidence="3">ABC transporter substrate-binding protein</fullName>
    </submittedName>
</protein>
<feature type="domain" description="Fe/B12 periplasmic-binding" evidence="2">
    <location>
        <begin position="56"/>
        <end position="336"/>
    </location>
</feature>
<dbReference type="PROSITE" id="PS51318">
    <property type="entry name" value="TAT"/>
    <property type="match status" value="1"/>
</dbReference>
<dbReference type="InterPro" id="IPR006311">
    <property type="entry name" value="TAT_signal"/>
</dbReference>
<comment type="caution">
    <text evidence="3">The sequence shown here is derived from an EMBL/GenBank/DDBJ whole genome shotgun (WGS) entry which is preliminary data.</text>
</comment>
<name>A0ABT7INR8_9BURK</name>
<evidence type="ECO:0000313" key="4">
    <source>
        <dbReference type="Proteomes" id="UP001165481"/>
    </source>
</evidence>
<keyword evidence="4" id="KW-1185">Reference proteome</keyword>
<organism evidence="3 4">
    <name type="scientific">Mesosutterella faecium</name>
    <dbReference type="NCBI Taxonomy" id="2925194"/>
    <lineage>
        <taxon>Bacteria</taxon>
        <taxon>Pseudomonadati</taxon>
        <taxon>Pseudomonadota</taxon>
        <taxon>Betaproteobacteria</taxon>
        <taxon>Burkholderiales</taxon>
        <taxon>Sutterellaceae</taxon>
        <taxon>Mesosutterella</taxon>
    </lineage>
</organism>
<dbReference type="RefSeq" id="WP_243376319.1">
    <property type="nucleotide sequence ID" value="NZ_JAKZJU020000001.1"/>
</dbReference>
<accession>A0ABT7INR8</accession>
<dbReference type="PANTHER" id="PTHR30535:SF34">
    <property type="entry name" value="MOLYBDATE-BINDING PROTEIN MOLA"/>
    <property type="match status" value="1"/>
</dbReference>
<reference evidence="3" key="1">
    <citation type="submission" date="2023-03" db="EMBL/GenBank/DDBJ databases">
        <title>Mesosutterella sp. nov. isolated from porcine feces.</title>
        <authorList>
            <person name="Yu S."/>
        </authorList>
    </citation>
    <scope>NUCLEOTIDE SEQUENCE</scope>
    <source>
        <strain evidence="3">AGMB02718</strain>
    </source>
</reference>
<feature type="chain" id="PRO_5046744201" evidence="1">
    <location>
        <begin position="32"/>
        <end position="361"/>
    </location>
</feature>
<dbReference type="SUPFAM" id="SSF53807">
    <property type="entry name" value="Helical backbone' metal receptor"/>
    <property type="match status" value="1"/>
</dbReference>
<feature type="signal peptide" evidence="1">
    <location>
        <begin position="1"/>
        <end position="31"/>
    </location>
</feature>
<dbReference type="EMBL" id="JAKZJU020000001">
    <property type="protein sequence ID" value="MDL2060023.1"/>
    <property type="molecule type" value="Genomic_DNA"/>
</dbReference>
<proteinExistence type="predicted"/>